<dbReference type="Proteomes" id="UP000000268">
    <property type="component" value="Chromosome"/>
</dbReference>
<dbReference type="AlphaFoldDB" id="B0C8B4"/>
<dbReference type="HOGENOM" id="CLU_2839587_0_0_3"/>
<sequence length="65" mass="7341">MSSDFCIEAAPDQSGFFMTSCKAGVRRGDVIHISEAGQRSEYRIDEIDYYSDPSDMWIAKLRTVS</sequence>
<reference evidence="1 2" key="1">
    <citation type="journal article" date="2008" name="Proc. Natl. Acad. Sci. U.S.A.">
        <title>Niche adaptation and genome expansion in the chlorophyll d-producing cyanobacterium Acaryochloris marina.</title>
        <authorList>
            <person name="Swingley W.D."/>
            <person name="Chen M."/>
            <person name="Cheung P.C."/>
            <person name="Conrad A.L."/>
            <person name="Dejesa L.C."/>
            <person name="Hao J."/>
            <person name="Honchak B.M."/>
            <person name="Karbach L.E."/>
            <person name="Kurdoglu A."/>
            <person name="Lahiri S."/>
            <person name="Mastrian S.D."/>
            <person name="Miyashita H."/>
            <person name="Page L."/>
            <person name="Ramakrishna P."/>
            <person name="Satoh S."/>
            <person name="Sattley W.M."/>
            <person name="Shimada Y."/>
            <person name="Taylor H.L."/>
            <person name="Tomo T."/>
            <person name="Tsuchiya T."/>
            <person name="Wang Z.T."/>
            <person name="Raymond J."/>
            <person name="Mimuro M."/>
            <person name="Blankenship R.E."/>
            <person name="Touchman J.W."/>
        </authorList>
    </citation>
    <scope>NUCLEOTIDE SEQUENCE [LARGE SCALE GENOMIC DNA]</scope>
    <source>
        <strain evidence="2">MBIC 11017</strain>
    </source>
</reference>
<accession>B0C8B4</accession>
<keyword evidence="2" id="KW-1185">Reference proteome</keyword>
<gene>
    <name evidence="1" type="ordered locus">AM1_3949</name>
</gene>
<proteinExistence type="predicted"/>
<dbReference type="OrthoDB" id="573884at2"/>
<dbReference type="KEGG" id="amr:AM1_3949"/>
<evidence type="ECO:0000313" key="2">
    <source>
        <dbReference type="Proteomes" id="UP000000268"/>
    </source>
</evidence>
<dbReference type="EMBL" id="CP000828">
    <property type="protein sequence ID" value="ABW28934.1"/>
    <property type="molecule type" value="Genomic_DNA"/>
</dbReference>
<protein>
    <submittedName>
        <fullName evidence="1">Uncharacterized protein</fullName>
    </submittedName>
</protein>
<evidence type="ECO:0000313" key="1">
    <source>
        <dbReference type="EMBL" id="ABW28934.1"/>
    </source>
</evidence>
<name>B0C8B4_ACAM1</name>
<organism evidence="1 2">
    <name type="scientific">Acaryochloris marina (strain MBIC 11017)</name>
    <dbReference type="NCBI Taxonomy" id="329726"/>
    <lineage>
        <taxon>Bacteria</taxon>
        <taxon>Bacillati</taxon>
        <taxon>Cyanobacteriota</taxon>
        <taxon>Cyanophyceae</taxon>
        <taxon>Acaryochloridales</taxon>
        <taxon>Acaryochloridaceae</taxon>
        <taxon>Acaryochloris</taxon>
    </lineage>
</organism>